<keyword evidence="9" id="KW-1185">Reference proteome</keyword>
<protein>
    <submittedName>
        <fullName evidence="8">Energy-coupling factor transport system permease protein</fullName>
    </submittedName>
</protein>
<organism evidence="8 9">
    <name type="scientific">Blastococcus mobilis</name>
    <dbReference type="NCBI Taxonomy" id="1938746"/>
    <lineage>
        <taxon>Bacteria</taxon>
        <taxon>Bacillati</taxon>
        <taxon>Actinomycetota</taxon>
        <taxon>Actinomycetes</taxon>
        <taxon>Geodermatophilales</taxon>
        <taxon>Geodermatophilaceae</taxon>
        <taxon>Blastococcus</taxon>
    </lineage>
</organism>
<feature type="transmembrane region" description="Helical" evidence="7">
    <location>
        <begin position="247"/>
        <end position="269"/>
    </location>
</feature>
<dbReference type="CDD" id="cd16914">
    <property type="entry name" value="EcfT"/>
    <property type="match status" value="1"/>
</dbReference>
<evidence type="ECO:0000256" key="1">
    <source>
        <dbReference type="ARBA" id="ARBA00004141"/>
    </source>
</evidence>
<accession>A0A238XR88</accession>
<evidence type="ECO:0000256" key="5">
    <source>
        <dbReference type="ARBA" id="ARBA00023136"/>
    </source>
</evidence>
<evidence type="ECO:0000256" key="2">
    <source>
        <dbReference type="ARBA" id="ARBA00022475"/>
    </source>
</evidence>
<feature type="transmembrane region" description="Helical" evidence="7">
    <location>
        <begin position="157"/>
        <end position="175"/>
    </location>
</feature>
<evidence type="ECO:0000256" key="6">
    <source>
        <dbReference type="SAM" id="MobiDB-lite"/>
    </source>
</evidence>
<name>A0A238XR88_9ACTN</name>
<comment type="subcellular location">
    <subcellularLocation>
        <location evidence="1">Membrane</location>
        <topology evidence="1">Multi-pass membrane protein</topology>
    </subcellularLocation>
</comment>
<evidence type="ECO:0000256" key="4">
    <source>
        <dbReference type="ARBA" id="ARBA00022989"/>
    </source>
</evidence>
<dbReference type="PANTHER" id="PTHR34857">
    <property type="entry name" value="SLL0384 PROTEIN"/>
    <property type="match status" value="1"/>
</dbReference>
<keyword evidence="2" id="KW-1003">Cell membrane</keyword>
<keyword evidence="3 7" id="KW-0812">Transmembrane</keyword>
<dbReference type="InterPro" id="IPR051611">
    <property type="entry name" value="ECF_transporter_component"/>
</dbReference>
<dbReference type="OrthoDB" id="6400at2"/>
<dbReference type="PANTHER" id="PTHR34857:SF2">
    <property type="entry name" value="SLL0384 PROTEIN"/>
    <property type="match status" value="1"/>
</dbReference>
<dbReference type="Proteomes" id="UP000198403">
    <property type="component" value="Unassembled WGS sequence"/>
</dbReference>
<dbReference type="GO" id="GO:0005886">
    <property type="term" value="C:plasma membrane"/>
    <property type="evidence" value="ECO:0007669"/>
    <property type="project" value="UniProtKB-ARBA"/>
</dbReference>
<sequence length="275" mass="28645">MGTVRTTHERASQRARRRATSTGTASLALGPVTDVRLSRINPVAQLIAIAIATLVLLTSLDVVTPAVVVAAELCLLPAAGLTRPGDLLRRTWPVLLGATSVGVVNVLLSDEAGVLTGLGLALRVIGLALPGVLLVASTDPVRLADALTIHWRVSTRLAYGALAALRLAPLLVAEFEAARLARRTRGVEAGRNPVARARLLAGVGFTLLVGAVRRGSRLATAMDARGFDSGIPRTNARGSTLHPRDTWFVAATTAVCIVAVTLSVLTGSWDPVFVG</sequence>
<feature type="transmembrane region" description="Helical" evidence="7">
    <location>
        <begin position="120"/>
        <end position="137"/>
    </location>
</feature>
<evidence type="ECO:0000256" key="3">
    <source>
        <dbReference type="ARBA" id="ARBA00022692"/>
    </source>
</evidence>
<evidence type="ECO:0000313" key="9">
    <source>
        <dbReference type="Proteomes" id="UP000198403"/>
    </source>
</evidence>
<dbReference type="InterPro" id="IPR003339">
    <property type="entry name" value="ABC/ECF_trnsptr_transmembrane"/>
</dbReference>
<evidence type="ECO:0000313" key="8">
    <source>
        <dbReference type="EMBL" id="SNR61467.1"/>
    </source>
</evidence>
<evidence type="ECO:0000256" key="7">
    <source>
        <dbReference type="SAM" id="Phobius"/>
    </source>
</evidence>
<feature type="transmembrane region" description="Helical" evidence="7">
    <location>
        <begin position="46"/>
        <end position="71"/>
    </location>
</feature>
<gene>
    <name evidence="8" type="ORF">SAMN06272737_11566</name>
</gene>
<proteinExistence type="predicted"/>
<dbReference type="Pfam" id="PF02361">
    <property type="entry name" value="CbiQ"/>
    <property type="match status" value="1"/>
</dbReference>
<dbReference type="AlphaFoldDB" id="A0A238XR88"/>
<keyword evidence="4 7" id="KW-1133">Transmembrane helix</keyword>
<feature type="region of interest" description="Disordered" evidence="6">
    <location>
        <begin position="1"/>
        <end position="22"/>
    </location>
</feature>
<dbReference type="EMBL" id="FZNO01000015">
    <property type="protein sequence ID" value="SNR61467.1"/>
    <property type="molecule type" value="Genomic_DNA"/>
</dbReference>
<reference evidence="8 9" key="1">
    <citation type="submission" date="2017-06" db="EMBL/GenBank/DDBJ databases">
        <authorList>
            <person name="Kim H.J."/>
            <person name="Triplett B.A."/>
        </authorList>
    </citation>
    <scope>NUCLEOTIDE SEQUENCE [LARGE SCALE GENOMIC DNA]</scope>
    <source>
        <strain evidence="8 9">DSM 44272</strain>
    </source>
</reference>
<feature type="compositionally biased region" description="Basic and acidic residues" evidence="6">
    <location>
        <begin position="1"/>
        <end position="12"/>
    </location>
</feature>
<keyword evidence="5 7" id="KW-0472">Membrane</keyword>